<gene>
    <name evidence="8" type="ORF">SAMN02745124_00015</name>
</gene>
<keyword evidence="6 7" id="KW-0472">Membrane</keyword>
<dbReference type="OrthoDB" id="9805749at2"/>
<keyword evidence="4 7" id="KW-0812">Transmembrane</keyword>
<dbReference type="STRING" id="1121409.SAMN02745124_00015"/>
<keyword evidence="5 7" id="KW-1133">Transmembrane helix</keyword>
<dbReference type="InterPro" id="IPR006043">
    <property type="entry name" value="NCS2"/>
</dbReference>
<dbReference type="Proteomes" id="UP000184139">
    <property type="component" value="Unassembled WGS sequence"/>
</dbReference>
<feature type="transmembrane region" description="Helical" evidence="7">
    <location>
        <begin position="163"/>
        <end position="184"/>
    </location>
</feature>
<evidence type="ECO:0000256" key="5">
    <source>
        <dbReference type="ARBA" id="ARBA00022989"/>
    </source>
</evidence>
<dbReference type="PANTHER" id="PTHR42810">
    <property type="entry name" value="PURINE PERMEASE C1399.01C-RELATED"/>
    <property type="match status" value="1"/>
</dbReference>
<evidence type="ECO:0000313" key="9">
    <source>
        <dbReference type="Proteomes" id="UP000184139"/>
    </source>
</evidence>
<dbReference type="RefSeq" id="WP_073372796.1">
    <property type="nucleotide sequence ID" value="NZ_FQXS01000001.1"/>
</dbReference>
<dbReference type="Pfam" id="PF00860">
    <property type="entry name" value="Xan_ur_permease"/>
    <property type="match status" value="1"/>
</dbReference>
<feature type="transmembrane region" description="Helical" evidence="7">
    <location>
        <begin position="380"/>
        <end position="399"/>
    </location>
</feature>
<evidence type="ECO:0000313" key="8">
    <source>
        <dbReference type="EMBL" id="SHH30171.1"/>
    </source>
</evidence>
<feature type="transmembrane region" description="Helical" evidence="7">
    <location>
        <begin position="233"/>
        <end position="251"/>
    </location>
</feature>
<evidence type="ECO:0000256" key="6">
    <source>
        <dbReference type="ARBA" id="ARBA00023136"/>
    </source>
</evidence>
<keyword evidence="9" id="KW-1185">Reference proteome</keyword>
<feature type="transmembrane region" description="Helical" evidence="7">
    <location>
        <begin position="405"/>
        <end position="428"/>
    </location>
</feature>
<feature type="transmembrane region" description="Helical" evidence="7">
    <location>
        <begin position="137"/>
        <end position="157"/>
    </location>
</feature>
<protein>
    <submittedName>
        <fullName evidence="8">Nucleobase:cation symporter-2, NCS2 family</fullName>
    </submittedName>
</protein>
<evidence type="ECO:0000256" key="2">
    <source>
        <dbReference type="ARBA" id="ARBA00008821"/>
    </source>
</evidence>
<comment type="subcellular location">
    <subcellularLocation>
        <location evidence="1">Membrane</location>
        <topology evidence="1">Multi-pass membrane protein</topology>
    </subcellularLocation>
</comment>
<evidence type="ECO:0000256" key="3">
    <source>
        <dbReference type="ARBA" id="ARBA00022448"/>
    </source>
</evidence>
<keyword evidence="3" id="KW-0813">Transport</keyword>
<evidence type="ECO:0000256" key="7">
    <source>
        <dbReference type="SAM" id="Phobius"/>
    </source>
</evidence>
<evidence type="ECO:0000256" key="1">
    <source>
        <dbReference type="ARBA" id="ARBA00004141"/>
    </source>
</evidence>
<feature type="transmembrane region" description="Helical" evidence="7">
    <location>
        <begin position="308"/>
        <end position="335"/>
    </location>
</feature>
<feature type="transmembrane region" description="Helical" evidence="7">
    <location>
        <begin position="91"/>
        <end position="116"/>
    </location>
</feature>
<dbReference type="GO" id="GO:0005886">
    <property type="term" value="C:plasma membrane"/>
    <property type="evidence" value="ECO:0007669"/>
    <property type="project" value="TreeGrafter"/>
</dbReference>
<dbReference type="PANTHER" id="PTHR42810:SF2">
    <property type="entry name" value="PURINE PERMEASE C1399.01C-RELATED"/>
    <property type="match status" value="1"/>
</dbReference>
<name>A0A1M5RVJ4_9BACT</name>
<feature type="transmembrane region" description="Helical" evidence="7">
    <location>
        <begin position="341"/>
        <end position="368"/>
    </location>
</feature>
<feature type="transmembrane region" description="Helical" evidence="7">
    <location>
        <begin position="191"/>
        <end position="213"/>
    </location>
</feature>
<reference evidence="8 9" key="1">
    <citation type="submission" date="2016-11" db="EMBL/GenBank/DDBJ databases">
        <authorList>
            <person name="Jaros S."/>
            <person name="Januszkiewicz K."/>
            <person name="Wedrychowicz H."/>
        </authorList>
    </citation>
    <scope>NUCLEOTIDE SEQUENCE [LARGE SCALE GENOMIC DNA]</scope>
    <source>
        <strain evidence="8 9">DSM 9705</strain>
    </source>
</reference>
<evidence type="ECO:0000256" key="4">
    <source>
        <dbReference type="ARBA" id="ARBA00022692"/>
    </source>
</evidence>
<organism evidence="8 9">
    <name type="scientific">Desulfofustis glycolicus DSM 9705</name>
    <dbReference type="NCBI Taxonomy" id="1121409"/>
    <lineage>
        <taxon>Bacteria</taxon>
        <taxon>Pseudomonadati</taxon>
        <taxon>Thermodesulfobacteriota</taxon>
        <taxon>Desulfobulbia</taxon>
        <taxon>Desulfobulbales</taxon>
        <taxon>Desulfocapsaceae</taxon>
        <taxon>Desulfofustis</taxon>
    </lineage>
</organism>
<feature type="transmembrane region" description="Helical" evidence="7">
    <location>
        <begin position="53"/>
        <end position="71"/>
    </location>
</feature>
<dbReference type="GO" id="GO:0042907">
    <property type="term" value="F:xanthine transmembrane transporter activity"/>
    <property type="evidence" value="ECO:0007669"/>
    <property type="project" value="TreeGrafter"/>
</dbReference>
<feature type="transmembrane region" description="Helical" evidence="7">
    <location>
        <begin position="20"/>
        <end position="41"/>
    </location>
</feature>
<proteinExistence type="inferred from homology"/>
<dbReference type="AlphaFoldDB" id="A0A1M5RVJ4"/>
<accession>A0A1M5RVJ4</accession>
<comment type="similarity">
    <text evidence="2">Belongs to the nucleobase:cation symporter-2 (NCS2) (TC 2.A.40) family.</text>
</comment>
<sequence length="564" mass="59287">MKPASLLYGLDAKPPVPVTILLGLQHVCIIAIGLVFPVILVRHIGGSEEQARFMVSMSMLAGGVGVIVQSLRRGPVGSGFLIPAVCGPSFLAASLLCVKTGGLSLVFGMTMTAGLVEAAFSRVLHRLRVLFPPEITGIIVAMVGISVIRVAGINLFGLQNGTYSPSAVIVGFTTLAVMIGLNVWTRGNLKLFCILIGMTVGYLLSFFAGILTVEQLSAAAGAPLVWFPLAHHPGWSFSWAMVLPFAVAVLCSSLKSIGDITTCQKINQADWKRPDIVSIKGGILADGIGCFSAGLFGGMGQSTSSTNIGLSIATGATSRVIAISTGVLLILLAFLPKPAAIFAIMPAPVIGATLVFALGFMVVAGFQIIMSRMIDSRKTFVIGLSIIFGLMVDMLPEAFAGLPDWLQPVFASSLSASALFAVLLHLILRIGIRSTARLEVACDGSGAVAVLDFFQRNGGAWAARPEVIDKAAAATSEYCELVGTDQAGRTAAISAHFDELNLQVVIEHPAPAPRLPQQAPPAELLVTRPDLFGELAGFMVRSYADKVRSKTDGDRVTTTLSFEH</sequence>
<dbReference type="EMBL" id="FQXS01000001">
    <property type="protein sequence ID" value="SHH30171.1"/>
    <property type="molecule type" value="Genomic_DNA"/>
</dbReference>